<dbReference type="Gene3D" id="1.10.472.80">
    <property type="entry name" value="Ypt/Rab-GAP domain of gyp1p, domain 3"/>
    <property type="match status" value="1"/>
</dbReference>
<dbReference type="SUPFAM" id="SSF47923">
    <property type="entry name" value="Ypt/Rab-GAP domain of gyp1p"/>
    <property type="match status" value="1"/>
</dbReference>
<comment type="caution">
    <text evidence="2">The sequence shown here is derived from an EMBL/GenBank/DDBJ whole genome shotgun (WGS) entry which is preliminary data.</text>
</comment>
<dbReference type="AlphaFoldDB" id="A0A820G1E2"/>
<dbReference type="Proteomes" id="UP000663823">
    <property type="component" value="Unassembled WGS sequence"/>
</dbReference>
<reference evidence="2" key="1">
    <citation type="submission" date="2021-02" db="EMBL/GenBank/DDBJ databases">
        <authorList>
            <person name="Nowell W R."/>
        </authorList>
    </citation>
    <scope>NUCLEOTIDE SEQUENCE</scope>
</reference>
<dbReference type="EMBL" id="CAJOAX010038526">
    <property type="protein sequence ID" value="CAF4273063.1"/>
    <property type="molecule type" value="Genomic_DNA"/>
</dbReference>
<organism evidence="2 3">
    <name type="scientific">Rotaria sordida</name>
    <dbReference type="NCBI Taxonomy" id="392033"/>
    <lineage>
        <taxon>Eukaryota</taxon>
        <taxon>Metazoa</taxon>
        <taxon>Spiralia</taxon>
        <taxon>Gnathifera</taxon>
        <taxon>Rotifera</taxon>
        <taxon>Eurotatoria</taxon>
        <taxon>Bdelloidea</taxon>
        <taxon>Philodinida</taxon>
        <taxon>Philodinidae</taxon>
        <taxon>Rotaria</taxon>
    </lineage>
</organism>
<feature type="domain" description="Rab-GAP TBC" evidence="1">
    <location>
        <begin position="1"/>
        <end position="68"/>
    </location>
</feature>
<dbReference type="Pfam" id="PF00566">
    <property type="entry name" value="RabGAP-TBC"/>
    <property type="match status" value="1"/>
</dbReference>
<gene>
    <name evidence="2" type="ORF">OTI717_LOCUS41169</name>
</gene>
<name>A0A820G1E2_9BILA</name>
<protein>
    <recommendedName>
        <fullName evidence="1">Rab-GAP TBC domain-containing protein</fullName>
    </recommendedName>
</protein>
<proteinExistence type="predicted"/>
<evidence type="ECO:0000259" key="1">
    <source>
        <dbReference type="PROSITE" id="PS50086"/>
    </source>
</evidence>
<evidence type="ECO:0000313" key="2">
    <source>
        <dbReference type="EMBL" id="CAF4273063.1"/>
    </source>
</evidence>
<dbReference type="InterPro" id="IPR035969">
    <property type="entry name" value="Rab-GAP_TBC_sf"/>
</dbReference>
<dbReference type="PROSITE" id="PS50086">
    <property type="entry name" value="TBC_RABGAP"/>
    <property type="match status" value="1"/>
</dbReference>
<dbReference type="InterPro" id="IPR000195">
    <property type="entry name" value="Rab-GAP-TBC_dom"/>
</dbReference>
<sequence length="68" mass="8215">NMNRTIFISTPTDDVMEKQLRYLRELLLLMLPSFYEHCIKLSDGLDLLFAHRWILLCFKREFPERAVL</sequence>
<accession>A0A820G1E2</accession>
<feature type="non-terminal residue" evidence="2">
    <location>
        <position position="1"/>
    </location>
</feature>
<evidence type="ECO:0000313" key="3">
    <source>
        <dbReference type="Proteomes" id="UP000663823"/>
    </source>
</evidence>